<gene>
    <name evidence="1" type="ORF">FF011L_33140</name>
</gene>
<organism evidence="1 2">
    <name type="scientific">Roseimaritima multifibrata</name>
    <dbReference type="NCBI Taxonomy" id="1930274"/>
    <lineage>
        <taxon>Bacteria</taxon>
        <taxon>Pseudomonadati</taxon>
        <taxon>Planctomycetota</taxon>
        <taxon>Planctomycetia</taxon>
        <taxon>Pirellulales</taxon>
        <taxon>Pirellulaceae</taxon>
        <taxon>Roseimaritima</taxon>
    </lineage>
</organism>
<evidence type="ECO:0000313" key="2">
    <source>
        <dbReference type="Proteomes" id="UP000320672"/>
    </source>
</evidence>
<keyword evidence="2" id="KW-1185">Reference proteome</keyword>
<accession>A0A517MI35</accession>
<proteinExistence type="predicted"/>
<name>A0A517MI35_9BACT</name>
<evidence type="ECO:0000313" key="1">
    <source>
        <dbReference type="EMBL" id="QDS94535.1"/>
    </source>
</evidence>
<reference evidence="1 2" key="1">
    <citation type="submission" date="2019-02" db="EMBL/GenBank/DDBJ databases">
        <title>Deep-cultivation of Planctomycetes and their phenomic and genomic characterization uncovers novel biology.</title>
        <authorList>
            <person name="Wiegand S."/>
            <person name="Jogler M."/>
            <person name="Boedeker C."/>
            <person name="Pinto D."/>
            <person name="Vollmers J."/>
            <person name="Rivas-Marin E."/>
            <person name="Kohn T."/>
            <person name="Peeters S.H."/>
            <person name="Heuer A."/>
            <person name="Rast P."/>
            <person name="Oberbeckmann S."/>
            <person name="Bunk B."/>
            <person name="Jeske O."/>
            <person name="Meyerdierks A."/>
            <person name="Storesund J.E."/>
            <person name="Kallscheuer N."/>
            <person name="Luecker S."/>
            <person name="Lage O.M."/>
            <person name="Pohl T."/>
            <person name="Merkel B.J."/>
            <person name="Hornburger P."/>
            <person name="Mueller R.-W."/>
            <person name="Bruemmer F."/>
            <person name="Labrenz M."/>
            <person name="Spormann A.M."/>
            <person name="Op den Camp H."/>
            <person name="Overmann J."/>
            <person name="Amann R."/>
            <person name="Jetten M.S.M."/>
            <person name="Mascher T."/>
            <person name="Medema M.H."/>
            <person name="Devos D.P."/>
            <person name="Kaster A.-K."/>
            <person name="Ovreas L."/>
            <person name="Rohde M."/>
            <person name="Galperin M.Y."/>
            <person name="Jogler C."/>
        </authorList>
    </citation>
    <scope>NUCLEOTIDE SEQUENCE [LARGE SCALE GENOMIC DNA]</scope>
    <source>
        <strain evidence="1 2">FF011L</strain>
    </source>
</reference>
<dbReference type="KEGG" id="rml:FF011L_33140"/>
<dbReference type="AlphaFoldDB" id="A0A517MI35"/>
<dbReference type="EMBL" id="CP036262">
    <property type="protein sequence ID" value="QDS94535.1"/>
    <property type="molecule type" value="Genomic_DNA"/>
</dbReference>
<protein>
    <submittedName>
        <fullName evidence="1">Uncharacterized protein</fullName>
    </submittedName>
</protein>
<sequence>MNRNEFCRDFLLQIGHCESLLQAESPRDPASNLVIHASLFVNLCRDVSNTDSGEAKEKWSEKAFGKSTLLDCSNAIRWHEDRFLVAVKEMDRDAVCSTIRS</sequence>
<dbReference type="Proteomes" id="UP000320672">
    <property type="component" value="Chromosome"/>
</dbReference>